<evidence type="ECO:0000256" key="1">
    <source>
        <dbReference type="SAM" id="MobiDB-lite"/>
    </source>
</evidence>
<reference evidence="2" key="1">
    <citation type="submission" date="2021-01" db="EMBL/GenBank/DDBJ databases">
        <authorList>
            <person name="Kaushik A."/>
        </authorList>
    </citation>
    <scope>NUCLEOTIDE SEQUENCE</scope>
    <source>
        <strain evidence="2">Type strain: AG8-Rh-89/</strain>
    </source>
</reference>
<dbReference type="AlphaFoldDB" id="A0A8H3HAJ0"/>
<feature type="compositionally biased region" description="Polar residues" evidence="1">
    <location>
        <begin position="37"/>
        <end position="58"/>
    </location>
</feature>
<gene>
    <name evidence="2" type="ORF">RDB_LOCUS84779</name>
</gene>
<accession>A0A8H3HAJ0</accession>
<comment type="caution">
    <text evidence="2">The sequence shown here is derived from an EMBL/GenBank/DDBJ whole genome shotgun (WGS) entry which is preliminary data.</text>
</comment>
<evidence type="ECO:0000313" key="3">
    <source>
        <dbReference type="Proteomes" id="UP000663850"/>
    </source>
</evidence>
<evidence type="ECO:0000313" key="2">
    <source>
        <dbReference type="EMBL" id="CAE6491750.1"/>
    </source>
</evidence>
<organism evidence="2 3">
    <name type="scientific">Rhizoctonia solani</name>
    <dbReference type="NCBI Taxonomy" id="456999"/>
    <lineage>
        <taxon>Eukaryota</taxon>
        <taxon>Fungi</taxon>
        <taxon>Dikarya</taxon>
        <taxon>Basidiomycota</taxon>
        <taxon>Agaricomycotina</taxon>
        <taxon>Agaricomycetes</taxon>
        <taxon>Cantharellales</taxon>
        <taxon>Ceratobasidiaceae</taxon>
        <taxon>Rhizoctonia</taxon>
    </lineage>
</organism>
<feature type="region of interest" description="Disordered" evidence="1">
    <location>
        <begin position="12"/>
        <end position="107"/>
    </location>
</feature>
<dbReference type="EMBL" id="CAJMWZ010004552">
    <property type="protein sequence ID" value="CAE6491750.1"/>
    <property type="molecule type" value="Genomic_DNA"/>
</dbReference>
<protein>
    <submittedName>
        <fullName evidence="2">Uncharacterized protein</fullName>
    </submittedName>
</protein>
<feature type="compositionally biased region" description="Polar residues" evidence="1">
    <location>
        <begin position="646"/>
        <end position="655"/>
    </location>
</feature>
<proteinExistence type="predicted"/>
<feature type="region of interest" description="Disordered" evidence="1">
    <location>
        <begin position="641"/>
        <end position="662"/>
    </location>
</feature>
<sequence length="749" mass="84797">MPLIYRRMFATSLSSKSRGKNDKAPKSSFAERFGSPAQPQAQDSQTSFPTWPGLQSGQVLPYVNPLNDRYPSPNLITPGEDTTDETKPSSIRRYRQPNDRSQLGQKPRKLFSDCIGNASSFVNTSSFEAKVAMEPAAHTLNRWMVAAKNNIERFKSIPEPVEHTFESSTSANTEEPVNPNLDSTTRHDALESLPKSFPRASRSPIVTPSGRRMLSTSTADVSACLLPASQVDCRTKVADTKKSSRPSLWKLCAIWMLAAASEIRPHTQPVMSGFMRRLCATRYHSSLSISPLSFFQPAFHPSFLVFARGYATENKRGFKRRVHIRRDTTRTHRDKQSSTELCNALRYLIQSTEPPVPLPRLIATHARYPTIQTSESYNLLLAHASRVAPIPYSTQIISQLCASGVIWNKRTEQFVVRAHIQAGQWEEAARLAEKLWVDGATSLTPLDIFAELLHFVLTKQATVEDIASMADRCWKLFPTGASEDVINRSPRIAYNIVRLLSSTGRHAHALQLAMKLLESLESPTPSNIRYCRAILCHVIRPPRGHPSAHPFEERRRLFESLLQHNPSLGLTPDPGLTCALLQNLRKRRKRGSIAFHTLLELRARYGPQVENSAVRRTIARYAIEEEKLDLARQMFERERQARLENSKQPQSTQPESEAPWVGQEALPTQSHLEYLRHKGTENKKLTETARSLRRKELRLDRKEQVHPKNLLAAEKRERQCENMYSGRKQHVITRNVPFTSGTGNEEKDT</sequence>
<dbReference type="Proteomes" id="UP000663850">
    <property type="component" value="Unassembled WGS sequence"/>
</dbReference>
<name>A0A8H3HAJ0_9AGAM</name>